<gene>
    <name evidence="4" type="ORF">NCTC4824_00695</name>
</gene>
<keyword evidence="4" id="KW-0413">Isomerase</keyword>
<dbReference type="InterPro" id="IPR013549">
    <property type="entry name" value="DUF1731"/>
</dbReference>
<accession>A0A2X4VZ94</accession>
<dbReference type="NCBIfam" id="TIGR01777">
    <property type="entry name" value="yfcH"/>
    <property type="match status" value="1"/>
</dbReference>
<dbReference type="Pfam" id="PF08338">
    <property type="entry name" value="DUF1731"/>
    <property type="match status" value="1"/>
</dbReference>
<dbReference type="KEGG" id="blen:NCTC4824_00695"/>
<reference evidence="4 5" key="1">
    <citation type="submission" date="2018-06" db="EMBL/GenBank/DDBJ databases">
        <authorList>
            <consortium name="Pathogen Informatics"/>
            <person name="Doyle S."/>
        </authorList>
    </citation>
    <scope>NUCLEOTIDE SEQUENCE [LARGE SCALE GENOMIC DNA]</scope>
    <source>
        <strain evidence="4 5">NCTC4824</strain>
    </source>
</reference>
<feature type="domain" description="DUF1731" evidence="3">
    <location>
        <begin position="252"/>
        <end position="297"/>
    </location>
</feature>
<comment type="similarity">
    <text evidence="1">Belongs to the NAD(P)-dependent epimerase/dehydratase family. SDR39U1 subfamily.</text>
</comment>
<dbReference type="CDD" id="cd05242">
    <property type="entry name" value="SDR_a8"/>
    <property type="match status" value="1"/>
</dbReference>
<dbReference type="InterPro" id="IPR001509">
    <property type="entry name" value="Epimerase_deHydtase"/>
</dbReference>
<dbReference type="Pfam" id="PF01370">
    <property type="entry name" value="Epimerase"/>
    <property type="match status" value="1"/>
</dbReference>
<organism evidence="4 5">
    <name type="scientific">Lederbergia lenta</name>
    <name type="common">Bacillus lentus</name>
    <dbReference type="NCBI Taxonomy" id="1467"/>
    <lineage>
        <taxon>Bacteria</taxon>
        <taxon>Bacillati</taxon>
        <taxon>Bacillota</taxon>
        <taxon>Bacilli</taxon>
        <taxon>Bacillales</taxon>
        <taxon>Bacillaceae</taxon>
        <taxon>Lederbergia</taxon>
    </lineage>
</organism>
<dbReference type="PANTHER" id="PTHR11092">
    <property type="entry name" value="SUGAR NUCLEOTIDE EPIMERASE RELATED"/>
    <property type="match status" value="1"/>
</dbReference>
<dbReference type="EMBL" id="LS483476">
    <property type="protein sequence ID" value="SQI53198.1"/>
    <property type="molecule type" value="Genomic_DNA"/>
</dbReference>
<dbReference type="Proteomes" id="UP000249134">
    <property type="component" value="Chromosome 1"/>
</dbReference>
<dbReference type="Gene3D" id="3.40.50.720">
    <property type="entry name" value="NAD(P)-binding Rossmann-like Domain"/>
    <property type="match status" value="1"/>
</dbReference>
<evidence type="ECO:0000259" key="3">
    <source>
        <dbReference type="Pfam" id="PF08338"/>
    </source>
</evidence>
<evidence type="ECO:0000259" key="2">
    <source>
        <dbReference type="Pfam" id="PF01370"/>
    </source>
</evidence>
<dbReference type="InterPro" id="IPR010099">
    <property type="entry name" value="SDR39U1"/>
</dbReference>
<dbReference type="PANTHER" id="PTHR11092:SF0">
    <property type="entry name" value="EPIMERASE FAMILY PROTEIN SDR39U1"/>
    <property type="match status" value="1"/>
</dbReference>
<keyword evidence="5" id="KW-1185">Reference proteome</keyword>
<sequence>MHIVIAGGSGFVGKALQELLLNTDYEVTILTRSPNKIKQTDRLRAVQWLVDQSEPEKQLGKVDAIVNLAGESINGLRWTKSKKERILKSRIIVTKEINRIISRLEKKPKVLVNASAVGYYGMSEEKTFTEADGSPGTDFLAAVVNKWEKEARKAEQYGVRTVVARFGIVLGQDGALPLMAFPYKIGVGGTIGSGEQWVSWVHVADVAGMIQFAIEHQEISGPLNVTAPKPLKMKEFGKTIGIVLHRPHWLPVPSWLLKGLLGEMSEMLINGQQVLPKKAHTHGYVFKYPNLNQALNDSF</sequence>
<dbReference type="GO" id="GO:0016853">
    <property type="term" value="F:isomerase activity"/>
    <property type="evidence" value="ECO:0007669"/>
    <property type="project" value="UniProtKB-KW"/>
</dbReference>
<dbReference type="RefSeq" id="WP_066142379.1">
    <property type="nucleotide sequence ID" value="NZ_CBCSGM010000002.1"/>
</dbReference>
<dbReference type="InterPro" id="IPR036291">
    <property type="entry name" value="NAD(P)-bd_dom_sf"/>
</dbReference>
<proteinExistence type="inferred from homology"/>
<evidence type="ECO:0000256" key="1">
    <source>
        <dbReference type="ARBA" id="ARBA00009353"/>
    </source>
</evidence>
<evidence type="ECO:0000313" key="5">
    <source>
        <dbReference type="Proteomes" id="UP000249134"/>
    </source>
</evidence>
<name>A0A2X4VZ94_LEDLE</name>
<protein>
    <submittedName>
        <fullName evidence="4">NAD dependent epimerase/dehydratase family protein</fullName>
        <ecNumber evidence="4">5.1.-.-</ecNumber>
    </submittedName>
</protein>
<dbReference type="EC" id="5.1.-.-" evidence="4"/>
<dbReference type="STRING" id="1348624.GCA_001591545_02517"/>
<dbReference type="SUPFAM" id="SSF51735">
    <property type="entry name" value="NAD(P)-binding Rossmann-fold domains"/>
    <property type="match status" value="1"/>
</dbReference>
<dbReference type="AlphaFoldDB" id="A0A2X4VZ94"/>
<feature type="domain" description="NAD-dependent epimerase/dehydratase" evidence="2">
    <location>
        <begin position="3"/>
        <end position="218"/>
    </location>
</feature>
<evidence type="ECO:0000313" key="4">
    <source>
        <dbReference type="EMBL" id="SQI53198.1"/>
    </source>
</evidence>